<dbReference type="eggNOG" id="COG4731">
    <property type="taxonomic scope" value="Bacteria"/>
</dbReference>
<protein>
    <recommendedName>
        <fullName evidence="3">DUF3108 domain-containing protein</fullName>
    </recommendedName>
</protein>
<dbReference type="KEGG" id="mmr:Mmar10_1492"/>
<evidence type="ECO:0000313" key="1">
    <source>
        <dbReference type="EMBL" id="ABI65784.1"/>
    </source>
</evidence>
<evidence type="ECO:0008006" key="3">
    <source>
        <dbReference type="Google" id="ProtNLM"/>
    </source>
</evidence>
<sequence length="233" mass="25967">MGVADGEENGKTCNPDDWSQRRPIMIMTRTCLRLLATACLTVLSLVQPARAETPRDLAFDVYRNGSAFGEHVVRFDDRADGALQVMVDIALRVGFGPLTVFRYEHEAEEIWVDEDLVSLSASTLKDGERVRVSLTRGDTRNEALADLIPSSHWSGYPPGLPAVLNTETGEPMPVEIEELGIETIRTQAGQIEARRIRMTGSVVVDLWYDLDGRWVGCAFSVRGQVIEYRLRDS</sequence>
<dbReference type="Pfam" id="PF19630">
    <property type="entry name" value="DUF6134"/>
    <property type="match status" value="1"/>
</dbReference>
<dbReference type="EMBL" id="CP000449">
    <property type="protein sequence ID" value="ABI65784.1"/>
    <property type="molecule type" value="Genomic_DNA"/>
</dbReference>
<evidence type="ECO:0000313" key="2">
    <source>
        <dbReference type="Proteomes" id="UP000001964"/>
    </source>
</evidence>
<dbReference type="AlphaFoldDB" id="Q0APK3"/>
<dbReference type="HOGENOM" id="CLU_083030_0_0_5"/>
<organism evidence="1 2">
    <name type="scientific">Maricaulis maris (strain MCS10)</name>
    <name type="common">Caulobacter maris</name>
    <dbReference type="NCBI Taxonomy" id="394221"/>
    <lineage>
        <taxon>Bacteria</taxon>
        <taxon>Pseudomonadati</taxon>
        <taxon>Pseudomonadota</taxon>
        <taxon>Alphaproteobacteria</taxon>
        <taxon>Maricaulales</taxon>
        <taxon>Maricaulaceae</taxon>
        <taxon>Maricaulis</taxon>
    </lineage>
</organism>
<dbReference type="InterPro" id="IPR045767">
    <property type="entry name" value="DUF6134"/>
</dbReference>
<name>Q0APK3_MARMM</name>
<reference evidence="1 2" key="1">
    <citation type="submission" date="2006-08" db="EMBL/GenBank/DDBJ databases">
        <title>Complete sequence of Maricaulis maris MCS10.</title>
        <authorList>
            <consortium name="US DOE Joint Genome Institute"/>
            <person name="Copeland A."/>
            <person name="Lucas S."/>
            <person name="Lapidus A."/>
            <person name="Barry K."/>
            <person name="Detter J.C."/>
            <person name="Glavina del Rio T."/>
            <person name="Hammon N."/>
            <person name="Israni S."/>
            <person name="Dalin E."/>
            <person name="Tice H."/>
            <person name="Pitluck S."/>
            <person name="Saunders E."/>
            <person name="Brettin T."/>
            <person name="Bruce D."/>
            <person name="Han C."/>
            <person name="Tapia R."/>
            <person name="Gilna P."/>
            <person name="Schmutz J."/>
            <person name="Larimer F."/>
            <person name="Land M."/>
            <person name="Hauser L."/>
            <person name="Kyrpides N."/>
            <person name="Mikhailova N."/>
            <person name="Viollier P."/>
            <person name="Stephens C."/>
            <person name="Richardson P."/>
        </authorList>
    </citation>
    <scope>NUCLEOTIDE SEQUENCE [LARGE SCALE GENOMIC DNA]</scope>
    <source>
        <strain evidence="1 2">MCS10</strain>
    </source>
</reference>
<gene>
    <name evidence="1" type="ordered locus">Mmar10_1492</name>
</gene>
<accession>Q0APK3</accession>
<dbReference type="STRING" id="394221.Mmar10_1492"/>
<keyword evidence="2" id="KW-1185">Reference proteome</keyword>
<dbReference type="Proteomes" id="UP000001964">
    <property type="component" value="Chromosome"/>
</dbReference>
<proteinExistence type="predicted"/>